<evidence type="ECO:0000313" key="4">
    <source>
        <dbReference type="Proteomes" id="UP001342314"/>
    </source>
</evidence>
<organism evidence="3 4">
    <name type="scientific">Rhodotorula paludigena</name>
    <dbReference type="NCBI Taxonomy" id="86838"/>
    <lineage>
        <taxon>Eukaryota</taxon>
        <taxon>Fungi</taxon>
        <taxon>Dikarya</taxon>
        <taxon>Basidiomycota</taxon>
        <taxon>Pucciniomycotina</taxon>
        <taxon>Microbotryomycetes</taxon>
        <taxon>Sporidiobolales</taxon>
        <taxon>Sporidiobolaceae</taxon>
        <taxon>Rhodotorula</taxon>
    </lineage>
</organism>
<evidence type="ECO:0000256" key="2">
    <source>
        <dbReference type="SAM" id="Phobius"/>
    </source>
</evidence>
<proteinExistence type="predicted"/>
<evidence type="ECO:0008006" key="5">
    <source>
        <dbReference type="Google" id="ProtNLM"/>
    </source>
</evidence>
<feature type="compositionally biased region" description="Polar residues" evidence="1">
    <location>
        <begin position="534"/>
        <end position="543"/>
    </location>
</feature>
<keyword evidence="2" id="KW-0812">Transmembrane</keyword>
<reference evidence="3 4" key="1">
    <citation type="submission" date="2021-12" db="EMBL/GenBank/DDBJ databases">
        <title>High titer production of polyol ester of fatty acids by Rhodotorula paludigena BS15 towards product separation-free biomass refinery.</title>
        <authorList>
            <person name="Mano J."/>
            <person name="Ono H."/>
            <person name="Tanaka T."/>
            <person name="Naito K."/>
            <person name="Sushida H."/>
            <person name="Ike M."/>
            <person name="Tokuyasu K."/>
            <person name="Kitaoka M."/>
        </authorList>
    </citation>
    <scope>NUCLEOTIDE SEQUENCE [LARGE SCALE GENOMIC DNA]</scope>
    <source>
        <strain evidence="3 4">BS15</strain>
    </source>
</reference>
<sequence length="606" mass="64277">MPPWSPYEHEQPQAPTSASPRKPASRAHKSSSHPLTPNPTPPPSQPATAPGSPESSHAAQNLPRVSPIRSRVVEGGLADSPLSPYSESGGTGGSRRRRAAGKSRYEDDGDIVMDDRAAPRSANVFSPMRDLDECGQPWEPSTSAGCSSSRTATPSRAEGKRISSHASVLTTVSRKTERRHVRLSLPSIDQLFDESRYDTASPAASPAARTPRNALSPARSASRARSPSSATSRTRSPAGMPRRSSLSKNRSYRRSANKSDSFHSSSKPSTGARWRAASATSIGPATSSPFFRRSSTASSLIVQRRQPVLNPPKGDFDFLSSSSSVPYLQPLVNAFALFVVAAVGAATITAVLAASFSLTFYDDCTRRMGYVQRRIGGSIEGVRVGVERMIGNARGALDIAVRAASSTRVAREDSIGAEQLGAGGFKPEEEPLPSSGSGRAKRSRTTSAQAGGSSTASPTKRRRSFFRSHAAFTPVDTPSPSPSPSPTPPAPCTPEDTMDPGWRTDDDALPFDVPNSTPHRSRAASPQRSRQPSGARSTPTMSGPSALPPRPHLAVLIPSVLLALLSTLVKVLIEAWKRRAAANEAAKPRAGGSPRRARTPQKTPAW</sequence>
<feature type="compositionally biased region" description="Low complexity" evidence="1">
    <location>
        <begin position="523"/>
        <end position="533"/>
    </location>
</feature>
<dbReference type="Proteomes" id="UP001342314">
    <property type="component" value="Unassembled WGS sequence"/>
</dbReference>
<gene>
    <name evidence="3" type="ORF">Rhopal_005515-T1</name>
</gene>
<feature type="region of interest" description="Disordered" evidence="1">
    <location>
        <begin position="1"/>
        <end position="278"/>
    </location>
</feature>
<protein>
    <recommendedName>
        <fullName evidence="5">Proteophosphoglycan ppg4</fullName>
    </recommendedName>
</protein>
<dbReference type="AlphaFoldDB" id="A0AAV5GRF9"/>
<feature type="compositionally biased region" description="Pro residues" evidence="1">
    <location>
        <begin position="477"/>
        <end position="492"/>
    </location>
</feature>
<feature type="compositionally biased region" description="Pro residues" evidence="1">
    <location>
        <begin position="36"/>
        <end position="45"/>
    </location>
</feature>
<feature type="compositionally biased region" description="Polar residues" evidence="1">
    <location>
        <begin position="139"/>
        <end position="154"/>
    </location>
</feature>
<evidence type="ECO:0000256" key="1">
    <source>
        <dbReference type="SAM" id="MobiDB-lite"/>
    </source>
</evidence>
<dbReference type="EMBL" id="BQKY01000011">
    <property type="protein sequence ID" value="GJN92485.1"/>
    <property type="molecule type" value="Genomic_DNA"/>
</dbReference>
<feature type="compositionally biased region" description="Low complexity" evidence="1">
    <location>
        <begin position="445"/>
        <end position="457"/>
    </location>
</feature>
<keyword evidence="4" id="KW-1185">Reference proteome</keyword>
<feature type="transmembrane region" description="Helical" evidence="2">
    <location>
        <begin position="334"/>
        <end position="361"/>
    </location>
</feature>
<feature type="compositionally biased region" description="Polar residues" evidence="1">
    <location>
        <begin position="164"/>
        <end position="173"/>
    </location>
</feature>
<name>A0AAV5GRF9_9BASI</name>
<comment type="caution">
    <text evidence="3">The sequence shown here is derived from an EMBL/GenBank/DDBJ whole genome shotgun (WGS) entry which is preliminary data.</text>
</comment>
<accession>A0AAV5GRF9</accession>
<feature type="compositionally biased region" description="Low complexity" evidence="1">
    <location>
        <begin position="199"/>
        <end position="238"/>
    </location>
</feature>
<feature type="region of interest" description="Disordered" evidence="1">
    <location>
        <begin position="408"/>
        <end position="547"/>
    </location>
</feature>
<evidence type="ECO:0000313" key="3">
    <source>
        <dbReference type="EMBL" id="GJN92485.1"/>
    </source>
</evidence>
<keyword evidence="2" id="KW-1133">Transmembrane helix</keyword>
<feature type="compositionally biased region" description="Low complexity" evidence="1">
    <location>
        <begin position="258"/>
        <end position="269"/>
    </location>
</feature>
<feature type="region of interest" description="Disordered" evidence="1">
    <location>
        <begin position="582"/>
        <end position="606"/>
    </location>
</feature>
<keyword evidence="2" id="KW-0472">Membrane</keyword>